<dbReference type="InterPro" id="IPR050281">
    <property type="entry name" value="Flavin_monoamine_oxidase"/>
</dbReference>
<evidence type="ECO:0000256" key="1">
    <source>
        <dbReference type="SAM" id="MobiDB-lite"/>
    </source>
</evidence>
<dbReference type="Gene3D" id="3.90.660.10">
    <property type="match status" value="1"/>
</dbReference>
<dbReference type="Proteomes" id="UP001338582">
    <property type="component" value="Chromosome 2"/>
</dbReference>
<dbReference type="GO" id="GO:0016491">
    <property type="term" value="F:oxidoreductase activity"/>
    <property type="evidence" value="ECO:0007669"/>
    <property type="project" value="InterPro"/>
</dbReference>
<dbReference type="GeneID" id="88172806"/>
<proteinExistence type="predicted"/>
<dbReference type="AlphaFoldDB" id="A0AAX4H795"/>
<dbReference type="InterPro" id="IPR036188">
    <property type="entry name" value="FAD/NAD-bd_sf"/>
</dbReference>
<dbReference type="KEGG" id="asau:88172806"/>
<dbReference type="PANTHER" id="PTHR10742">
    <property type="entry name" value="FLAVIN MONOAMINE OXIDASE"/>
    <property type="match status" value="1"/>
</dbReference>
<sequence>MAHKVKVCVIGAGVSGLKAAHTLVSSRNTPFSAEDVLILEAQDRIGGRIKTDKTLSKCNASYDLGASWFHDVLTNSVLRDSMAMGLFDPSRDGYFDDKPTAYHVLEKLGKLEIYDLKLKQVMDDIESFIELYYARLDAVDMSLKSIVEVYMKTQDKLLTGEQKEYCGRMMRYMELWYGIDYEKISGKYAVMRHQGRNLFNKKGYSYLIDHLARPLHSRIMKSKPVKCIRRKSGKRDSFHTVITTDGTQIEADYLVVTVPHSILVLEESHEYSLVWQPPLPKHMTESFQSIHFGALGKVIIEFDQVWWDMNEERFTVLAHDRSEGFNNYHIDDLKPQPFEYPIYVVNHAKIHPGSNSLIVLTQSPVTEYLEQNPHEAWNYLQPLLQTIHVDSRPTQDGMAVFLIEHNIEPLNVIVTDWTQNPYIRGSYCALHVDDDPIDELIQLSGEHDVCGLGAGSTIRFAGEHTAADGAGCVHGAYDSGTRAANWILQHETSTATTVNSSHFPGNSPTEDTTSGSGNMGDLLKSAFY</sequence>
<dbReference type="RefSeq" id="XP_062876850.1">
    <property type="nucleotide sequence ID" value="XM_063020780.1"/>
</dbReference>
<dbReference type="EMBL" id="CP138895">
    <property type="protein sequence ID" value="WPK24467.1"/>
    <property type="molecule type" value="Genomic_DNA"/>
</dbReference>
<evidence type="ECO:0000313" key="4">
    <source>
        <dbReference type="Proteomes" id="UP001338582"/>
    </source>
</evidence>
<evidence type="ECO:0000259" key="2">
    <source>
        <dbReference type="Pfam" id="PF01593"/>
    </source>
</evidence>
<dbReference type="SUPFAM" id="SSF51905">
    <property type="entry name" value="FAD/NAD(P)-binding domain"/>
    <property type="match status" value="1"/>
</dbReference>
<feature type="compositionally biased region" description="Polar residues" evidence="1">
    <location>
        <begin position="497"/>
        <end position="516"/>
    </location>
</feature>
<dbReference type="InterPro" id="IPR002937">
    <property type="entry name" value="Amino_oxidase"/>
</dbReference>
<keyword evidence="4" id="KW-1185">Reference proteome</keyword>
<accession>A0AAX4H795</accession>
<gene>
    <name evidence="3" type="ORF">PUMCH_001741</name>
</gene>
<organism evidence="3 4">
    <name type="scientific">Australozyma saopauloensis</name>
    <dbReference type="NCBI Taxonomy" id="291208"/>
    <lineage>
        <taxon>Eukaryota</taxon>
        <taxon>Fungi</taxon>
        <taxon>Dikarya</taxon>
        <taxon>Ascomycota</taxon>
        <taxon>Saccharomycotina</taxon>
        <taxon>Pichiomycetes</taxon>
        <taxon>Metschnikowiaceae</taxon>
        <taxon>Australozyma</taxon>
    </lineage>
</organism>
<feature type="region of interest" description="Disordered" evidence="1">
    <location>
        <begin position="497"/>
        <end position="528"/>
    </location>
</feature>
<dbReference type="Gene3D" id="3.50.50.60">
    <property type="entry name" value="FAD/NAD(P)-binding domain"/>
    <property type="match status" value="1"/>
</dbReference>
<dbReference type="Pfam" id="PF01593">
    <property type="entry name" value="Amino_oxidase"/>
    <property type="match status" value="1"/>
</dbReference>
<evidence type="ECO:0000313" key="3">
    <source>
        <dbReference type="EMBL" id="WPK24467.1"/>
    </source>
</evidence>
<name>A0AAX4H795_9ASCO</name>
<protein>
    <recommendedName>
        <fullName evidence="2">Amine oxidase domain-containing protein</fullName>
    </recommendedName>
</protein>
<reference evidence="3 4" key="1">
    <citation type="submission" date="2023-10" db="EMBL/GenBank/DDBJ databases">
        <title>Draft Genome Sequence of Candida saopaulonensis from a very Premature Infant with Sepsis.</title>
        <authorList>
            <person name="Ning Y."/>
            <person name="Dai R."/>
            <person name="Xiao M."/>
            <person name="Xu Y."/>
            <person name="Yan Q."/>
            <person name="Zhang L."/>
        </authorList>
    </citation>
    <scope>NUCLEOTIDE SEQUENCE [LARGE SCALE GENOMIC DNA]</scope>
    <source>
        <strain evidence="3 4">19XY460</strain>
    </source>
</reference>
<dbReference type="SUPFAM" id="SSF54373">
    <property type="entry name" value="FAD-linked reductases, C-terminal domain"/>
    <property type="match status" value="1"/>
</dbReference>
<feature type="domain" description="Amine oxidase" evidence="2">
    <location>
        <begin position="14"/>
        <end position="487"/>
    </location>
</feature>
<dbReference type="PANTHER" id="PTHR10742:SF410">
    <property type="entry name" value="LYSINE-SPECIFIC HISTONE DEMETHYLASE 2"/>
    <property type="match status" value="1"/>
</dbReference>